<dbReference type="AlphaFoldDB" id="I7L969"/>
<dbReference type="InterPro" id="IPR014535">
    <property type="entry name" value="Hpre_diP_synt_I"/>
</dbReference>
<protein>
    <submittedName>
        <fullName evidence="2">Trans-hexaprenyltranstransferase subunit I</fullName>
        <ecNumber evidence="2">2.5.1.30</ecNumber>
    </submittedName>
</protein>
<dbReference type="GeneID" id="82846455"/>
<evidence type="ECO:0000313" key="3">
    <source>
        <dbReference type="Proteomes" id="UP000009320"/>
    </source>
</evidence>
<dbReference type="eggNOG" id="COG4769">
    <property type="taxonomic scope" value="Bacteria"/>
</dbReference>
<dbReference type="RefSeq" id="WP_008469834.1">
    <property type="nucleotide sequence ID" value="NZ_AYZP01000003.1"/>
</dbReference>
<name>I7L969_9LACO</name>
<dbReference type="PIRSF" id="PIRSF027391">
    <property type="entry name" value="Hpre_diP_synt_I"/>
    <property type="match status" value="1"/>
</dbReference>
<dbReference type="EMBL" id="CAKE01000002">
    <property type="protein sequence ID" value="CCI81179.1"/>
    <property type="molecule type" value="Genomic_DNA"/>
</dbReference>
<dbReference type="PATRIC" id="fig|1423758.3.peg.1401"/>
<feature type="transmembrane region" description="Helical" evidence="1">
    <location>
        <begin position="138"/>
        <end position="164"/>
    </location>
</feature>
<evidence type="ECO:0000313" key="2">
    <source>
        <dbReference type="EMBL" id="CCI81179.1"/>
    </source>
</evidence>
<accession>I7L969</accession>
<dbReference type="Proteomes" id="UP000009320">
    <property type="component" value="Unassembled WGS sequence"/>
</dbReference>
<dbReference type="OrthoDB" id="9799095at2"/>
<proteinExistence type="predicted"/>
<organism evidence="2 3">
    <name type="scientific">Lactobacillus hominis DSM 23910 = CRBIP 24.179</name>
    <dbReference type="NCBI Taxonomy" id="1423758"/>
    <lineage>
        <taxon>Bacteria</taxon>
        <taxon>Bacillati</taxon>
        <taxon>Bacillota</taxon>
        <taxon>Bacilli</taxon>
        <taxon>Lactobacillales</taxon>
        <taxon>Lactobacillaceae</taxon>
        <taxon>Lactobacillus</taxon>
    </lineage>
</organism>
<keyword evidence="3" id="KW-1185">Reference proteome</keyword>
<evidence type="ECO:0000256" key="1">
    <source>
        <dbReference type="SAM" id="Phobius"/>
    </source>
</evidence>
<feature type="transmembrane region" description="Helical" evidence="1">
    <location>
        <begin position="43"/>
        <end position="68"/>
    </location>
</feature>
<sequence length="178" mass="19321">MNQSNNHLREYIYIAILCSQGIILGIIEQAFPPIFPFAPGAKLGLANLITVISLFTLPISDCVLLLYLRLVLTALISGGASLFLYSLAGSTLSFIAMLIVKKCYPKFMSIIGISIVGGAFHNLGQLLIAIWLAQAPSLILYLPVLTIMGILSGTLIGICSKFLLNHVQNFNFINSKLH</sequence>
<reference evidence="2 3" key="1">
    <citation type="submission" date="2012-06" db="EMBL/GenBank/DDBJ databases">
        <title>Draft Genome Sequence of Lactobacillus hominis Strain CRBIP 24.179T, isolated from human intestine.</title>
        <authorList>
            <person name="Cousin S."/>
            <person name="Ma L."/>
            <person name="Bizet C."/>
            <person name="Loux V."/>
            <person name="Bouchier C."/>
            <person name="Clermont D."/>
            <person name="Creno S."/>
        </authorList>
    </citation>
    <scope>NUCLEOTIDE SEQUENCE [LARGE SCALE GENOMIC DNA]</scope>
    <source>
        <strain evidence="3">CRBIP 24.179T</strain>
    </source>
</reference>
<dbReference type="GO" id="GO:0000010">
    <property type="term" value="F:heptaprenyl diphosphate synthase activity"/>
    <property type="evidence" value="ECO:0007669"/>
    <property type="project" value="UniProtKB-EC"/>
</dbReference>
<comment type="caution">
    <text evidence="2">The sequence shown here is derived from an EMBL/GenBank/DDBJ whole genome shotgun (WGS) entry which is preliminary data.</text>
</comment>
<keyword evidence="1" id="KW-0812">Transmembrane</keyword>
<feature type="transmembrane region" description="Helical" evidence="1">
    <location>
        <begin position="12"/>
        <end position="31"/>
    </location>
</feature>
<dbReference type="Gene3D" id="1.10.1760.20">
    <property type="match status" value="1"/>
</dbReference>
<feature type="transmembrane region" description="Helical" evidence="1">
    <location>
        <begin position="74"/>
        <end position="100"/>
    </location>
</feature>
<gene>
    <name evidence="2" type="ORF">BN55_06365</name>
</gene>
<dbReference type="Pfam" id="PF07456">
    <property type="entry name" value="Hpre_diP_synt_I"/>
    <property type="match status" value="1"/>
</dbReference>
<keyword evidence="1" id="KW-0472">Membrane</keyword>
<dbReference type="STRING" id="1423758.FC41_GL001385"/>
<dbReference type="InterPro" id="IPR010898">
    <property type="entry name" value="Hpre_diP_synth_I"/>
</dbReference>
<keyword evidence="1" id="KW-1133">Transmembrane helix</keyword>
<dbReference type="EC" id="2.5.1.30" evidence="2"/>
<keyword evidence="2" id="KW-0808">Transferase</keyword>
<feature type="transmembrane region" description="Helical" evidence="1">
    <location>
        <begin position="107"/>
        <end position="132"/>
    </location>
</feature>